<evidence type="ECO:0000256" key="1">
    <source>
        <dbReference type="ARBA" id="ARBA00023015"/>
    </source>
</evidence>
<evidence type="ECO:0000259" key="5">
    <source>
        <dbReference type="PROSITE" id="PS50977"/>
    </source>
</evidence>
<dbReference type="PRINTS" id="PR00455">
    <property type="entry name" value="HTHTETR"/>
</dbReference>
<gene>
    <name evidence="6" type="ORF">DFR76_101334</name>
</gene>
<dbReference type="SUPFAM" id="SSF46689">
    <property type="entry name" value="Homeodomain-like"/>
    <property type="match status" value="1"/>
</dbReference>
<dbReference type="InterPro" id="IPR009057">
    <property type="entry name" value="Homeodomain-like_sf"/>
</dbReference>
<dbReference type="STRING" id="1210086.GCA_001613105_00183"/>
<evidence type="ECO:0000256" key="2">
    <source>
        <dbReference type="ARBA" id="ARBA00023125"/>
    </source>
</evidence>
<dbReference type="Proteomes" id="UP000254869">
    <property type="component" value="Unassembled WGS sequence"/>
</dbReference>
<dbReference type="PANTHER" id="PTHR47506:SF7">
    <property type="entry name" value="TRANSCRIPTIONAL REGULATORY PROTEIN"/>
    <property type="match status" value="1"/>
</dbReference>
<keyword evidence="1" id="KW-0805">Transcription regulation</keyword>
<dbReference type="Gene3D" id="1.10.10.60">
    <property type="entry name" value="Homeodomain-like"/>
    <property type="match status" value="1"/>
</dbReference>
<dbReference type="Gene3D" id="1.10.357.10">
    <property type="entry name" value="Tetracycline Repressor, domain 2"/>
    <property type="match status" value="1"/>
</dbReference>
<proteinExistence type="predicted"/>
<dbReference type="GO" id="GO:0003677">
    <property type="term" value="F:DNA binding"/>
    <property type="evidence" value="ECO:0007669"/>
    <property type="project" value="UniProtKB-UniRule"/>
</dbReference>
<protein>
    <submittedName>
        <fullName evidence="6">TetR family transcriptional regulator</fullName>
    </submittedName>
</protein>
<name>A0A370IDJ7_9NOCA</name>
<keyword evidence="2 4" id="KW-0238">DNA-binding</keyword>
<sequence length="193" mass="20639">MPRASRAQAESHRREVLDAAAAQVRTHGAHGVSVPQLMAAAGLTHGGFYRHFRNKEDLVAQACTAACAEKSRELADIRAAGPDPEAARRLFLERYLSVAHRDHPGQGCGLAALAGDVARAEAESPLRQAYLDGLRELVDNLGTLGERSGDEDELLVEVALMAGALMLARASAGDDLSERILRAARERLISQPS</sequence>
<accession>A0A370IDJ7</accession>
<evidence type="ECO:0000313" key="6">
    <source>
        <dbReference type="EMBL" id="RDI68799.1"/>
    </source>
</evidence>
<dbReference type="SUPFAM" id="SSF48498">
    <property type="entry name" value="Tetracyclin repressor-like, C-terminal domain"/>
    <property type="match status" value="1"/>
</dbReference>
<dbReference type="RefSeq" id="WP_067990344.1">
    <property type="nucleotide sequence ID" value="NZ_QQBC01000001.1"/>
</dbReference>
<feature type="DNA-binding region" description="H-T-H motif" evidence="4">
    <location>
        <begin position="33"/>
        <end position="52"/>
    </location>
</feature>
<evidence type="ECO:0000256" key="4">
    <source>
        <dbReference type="PROSITE-ProRule" id="PRU00335"/>
    </source>
</evidence>
<dbReference type="AlphaFoldDB" id="A0A370IDJ7"/>
<comment type="caution">
    <text evidence="6">The sequence shown here is derived from an EMBL/GenBank/DDBJ whole genome shotgun (WGS) entry which is preliminary data.</text>
</comment>
<evidence type="ECO:0000256" key="3">
    <source>
        <dbReference type="ARBA" id="ARBA00023163"/>
    </source>
</evidence>
<keyword evidence="3" id="KW-0804">Transcription</keyword>
<dbReference type="EMBL" id="QQBC01000001">
    <property type="protein sequence ID" value="RDI68799.1"/>
    <property type="molecule type" value="Genomic_DNA"/>
</dbReference>
<dbReference type="InterPro" id="IPR036271">
    <property type="entry name" value="Tet_transcr_reg_TetR-rel_C_sf"/>
</dbReference>
<organism evidence="6 7">
    <name type="scientific">Nocardia pseudobrasiliensis</name>
    <dbReference type="NCBI Taxonomy" id="45979"/>
    <lineage>
        <taxon>Bacteria</taxon>
        <taxon>Bacillati</taxon>
        <taxon>Actinomycetota</taxon>
        <taxon>Actinomycetes</taxon>
        <taxon>Mycobacteriales</taxon>
        <taxon>Nocardiaceae</taxon>
        <taxon>Nocardia</taxon>
    </lineage>
</organism>
<dbReference type="Pfam" id="PF00440">
    <property type="entry name" value="TetR_N"/>
    <property type="match status" value="1"/>
</dbReference>
<dbReference type="PROSITE" id="PS50977">
    <property type="entry name" value="HTH_TETR_2"/>
    <property type="match status" value="1"/>
</dbReference>
<dbReference type="PANTHER" id="PTHR47506">
    <property type="entry name" value="TRANSCRIPTIONAL REGULATORY PROTEIN"/>
    <property type="match status" value="1"/>
</dbReference>
<keyword evidence="7" id="KW-1185">Reference proteome</keyword>
<feature type="domain" description="HTH tetR-type" evidence="5">
    <location>
        <begin position="10"/>
        <end position="70"/>
    </location>
</feature>
<evidence type="ECO:0000313" key="7">
    <source>
        <dbReference type="Proteomes" id="UP000254869"/>
    </source>
</evidence>
<dbReference type="InterPro" id="IPR001647">
    <property type="entry name" value="HTH_TetR"/>
</dbReference>
<reference evidence="6 7" key="1">
    <citation type="submission" date="2018-07" db="EMBL/GenBank/DDBJ databases">
        <title>Genomic Encyclopedia of Type Strains, Phase IV (KMG-IV): sequencing the most valuable type-strain genomes for metagenomic binning, comparative biology and taxonomic classification.</title>
        <authorList>
            <person name="Goeker M."/>
        </authorList>
    </citation>
    <scope>NUCLEOTIDE SEQUENCE [LARGE SCALE GENOMIC DNA]</scope>
    <source>
        <strain evidence="6 7">DSM 44290</strain>
    </source>
</reference>